<comment type="pathway">
    <text evidence="2 12">Cofactor biosynthesis; riboflavin biosynthesis; 5-amino-6-(D-ribitylamino)uracil from GTP: step 2/4.</text>
</comment>
<protein>
    <recommendedName>
        <fullName evidence="12">Riboflavin biosynthesis protein RibD</fullName>
    </recommendedName>
    <domain>
        <recommendedName>
            <fullName evidence="12">Diaminohydroxyphosphoribosylaminopyrimidine deaminase</fullName>
            <shortName evidence="12">DRAP deaminase</shortName>
            <ecNumber evidence="12">3.5.4.26</ecNumber>
        </recommendedName>
        <alternativeName>
            <fullName evidence="12">Riboflavin-specific deaminase</fullName>
        </alternativeName>
    </domain>
    <domain>
        <recommendedName>
            <fullName evidence="12">5-amino-6-(5-phosphoribosylamino)uracil reductase</fullName>
            <ecNumber evidence="12">1.1.1.193</ecNumber>
        </recommendedName>
        <alternativeName>
            <fullName evidence="12">HTP reductase</fullName>
        </alternativeName>
    </domain>
</protein>
<dbReference type="EC" id="1.1.1.193" evidence="12"/>
<keyword evidence="10 12" id="KW-0560">Oxidoreductase</keyword>
<dbReference type="PROSITE" id="PS51747">
    <property type="entry name" value="CYT_DCMP_DEAMINASES_2"/>
    <property type="match status" value="1"/>
</dbReference>
<dbReference type="PANTHER" id="PTHR38011:SF7">
    <property type="entry name" value="2,5-DIAMINO-6-RIBOSYLAMINO-4(3H)-PYRIMIDINONE 5'-PHOSPHATE REDUCTASE"/>
    <property type="match status" value="1"/>
</dbReference>
<sequence>MNIHEKYILRCIEIAQNGLGYTAPNPMVGAVIVHNEKIIGEGYTSAYGGPHAEVNAINSVGDISVLSKATLYVTLEPCSHHGKTPPCTDLIGKHKIPKVVVGILDPNPLVAGKGIEKLRSAGCEVTTGILKKTCREHHKRFLRFQENKRPYIILKWAQSSDGFLAPDIEERKKTPQPYWISNMYSKQLVHKWRSEEQSILVGTNTVMADNPRLNVRDWTGKNPFRVIIDRTLKIDAEHHVMDKSIGTLILTETKNANKYVKGINYEIMDFSKPLAEQIANILWQYNFTSLLVEGGSKTLQNFIDENLWDEARVFIGKPTIKKGIQAPDISGKSMNVQQIGTDILKTYRND</sequence>
<evidence type="ECO:0000256" key="8">
    <source>
        <dbReference type="ARBA" id="ARBA00022833"/>
    </source>
</evidence>
<dbReference type="RefSeq" id="WP_179240200.1">
    <property type="nucleotide sequence ID" value="NZ_CP058595.1"/>
</dbReference>
<keyword evidence="9 12" id="KW-0521">NADP</keyword>
<dbReference type="InterPro" id="IPR024072">
    <property type="entry name" value="DHFR-like_dom_sf"/>
</dbReference>
<comment type="similarity">
    <text evidence="4 12">In the N-terminal section; belongs to the cytidine and deoxycytidylate deaminase family.</text>
</comment>
<feature type="binding site" evidence="14">
    <location>
        <position position="179"/>
    </location>
    <ligand>
        <name>NADP(+)</name>
        <dbReference type="ChEBI" id="CHEBI:58349"/>
    </ligand>
</feature>
<dbReference type="Pfam" id="PF01872">
    <property type="entry name" value="RibD_C"/>
    <property type="match status" value="1"/>
</dbReference>
<comment type="pathway">
    <text evidence="3 12">Cofactor biosynthesis; riboflavin biosynthesis; 5-amino-6-(D-ribitylamino)uracil from GTP: step 3/4.</text>
</comment>
<comment type="catalytic activity">
    <reaction evidence="12">
        <text>2,5-diamino-6-hydroxy-4-(5-phosphoribosylamino)-pyrimidine + H2O + H(+) = 5-amino-6-(5-phospho-D-ribosylamino)uracil + NH4(+)</text>
        <dbReference type="Rhea" id="RHEA:21868"/>
        <dbReference type="ChEBI" id="CHEBI:15377"/>
        <dbReference type="ChEBI" id="CHEBI:15378"/>
        <dbReference type="ChEBI" id="CHEBI:28938"/>
        <dbReference type="ChEBI" id="CHEBI:58453"/>
        <dbReference type="ChEBI" id="CHEBI:58614"/>
        <dbReference type="EC" id="3.5.4.26"/>
    </reaction>
</comment>
<dbReference type="InterPro" id="IPR004794">
    <property type="entry name" value="Eubact_RibD"/>
</dbReference>
<feature type="binding site" evidence="15">
    <location>
        <position position="78"/>
    </location>
    <ligand>
        <name>Zn(2+)</name>
        <dbReference type="ChEBI" id="CHEBI:29105"/>
        <note>catalytic</note>
    </ligand>
</feature>
<evidence type="ECO:0000256" key="2">
    <source>
        <dbReference type="ARBA" id="ARBA00004882"/>
    </source>
</evidence>
<evidence type="ECO:0000256" key="3">
    <source>
        <dbReference type="ARBA" id="ARBA00004910"/>
    </source>
</evidence>
<comment type="similarity">
    <text evidence="5 12">In the C-terminal section; belongs to the HTP reductase family.</text>
</comment>
<dbReference type="GO" id="GO:0008270">
    <property type="term" value="F:zinc ion binding"/>
    <property type="evidence" value="ECO:0007669"/>
    <property type="project" value="InterPro"/>
</dbReference>
<evidence type="ECO:0000256" key="4">
    <source>
        <dbReference type="ARBA" id="ARBA00005259"/>
    </source>
</evidence>
<dbReference type="PANTHER" id="PTHR38011">
    <property type="entry name" value="DIHYDROFOLATE REDUCTASE FAMILY PROTEIN (AFU_ORTHOLOGUE AFUA_8G06820)"/>
    <property type="match status" value="1"/>
</dbReference>
<comment type="catalytic activity">
    <reaction evidence="12">
        <text>5-amino-6-(5-phospho-D-ribitylamino)uracil + NADP(+) = 5-amino-6-(5-phospho-D-ribosylamino)uracil + NADPH + H(+)</text>
        <dbReference type="Rhea" id="RHEA:17845"/>
        <dbReference type="ChEBI" id="CHEBI:15378"/>
        <dbReference type="ChEBI" id="CHEBI:57783"/>
        <dbReference type="ChEBI" id="CHEBI:58349"/>
        <dbReference type="ChEBI" id="CHEBI:58421"/>
        <dbReference type="ChEBI" id="CHEBI:58453"/>
        <dbReference type="EC" id="1.1.1.193"/>
    </reaction>
</comment>
<feature type="domain" description="CMP/dCMP-type deaminase" evidence="16">
    <location>
        <begin position="2"/>
        <end position="126"/>
    </location>
</feature>
<dbReference type="EC" id="3.5.4.26" evidence="12"/>
<evidence type="ECO:0000259" key="16">
    <source>
        <dbReference type="PROSITE" id="PS51747"/>
    </source>
</evidence>
<dbReference type="SUPFAM" id="SSF53597">
    <property type="entry name" value="Dihydrofolate reductase-like"/>
    <property type="match status" value="1"/>
</dbReference>
<proteinExistence type="inferred from homology"/>
<dbReference type="InterPro" id="IPR002734">
    <property type="entry name" value="RibDG_C"/>
</dbReference>
<dbReference type="InterPro" id="IPR016192">
    <property type="entry name" value="APOBEC/CMP_deaminase_Zn-bd"/>
</dbReference>
<feature type="binding site" evidence="14">
    <location>
        <position position="193"/>
    </location>
    <ligand>
        <name>substrate</name>
    </ligand>
</feature>
<dbReference type="CDD" id="cd01284">
    <property type="entry name" value="Riboflavin_deaminase-reductase"/>
    <property type="match status" value="1"/>
</dbReference>
<evidence type="ECO:0000256" key="6">
    <source>
        <dbReference type="ARBA" id="ARBA00022619"/>
    </source>
</evidence>
<name>A0A7H9AKJ4_9FLAO</name>
<comment type="function">
    <text evidence="1 12">Converts 2,5-diamino-6-(ribosylamino)-4(3h)-pyrimidinone 5'-phosphate into 5-amino-6-(ribosylamino)-2,4(1h,3h)-pyrimidinedione 5'-phosphate.</text>
</comment>
<evidence type="ECO:0000313" key="18">
    <source>
        <dbReference type="Proteomes" id="UP000509302"/>
    </source>
</evidence>
<dbReference type="PIRSF" id="PIRSF006769">
    <property type="entry name" value="RibD"/>
    <property type="match status" value="1"/>
</dbReference>
<feature type="binding site" evidence="14">
    <location>
        <position position="216"/>
    </location>
    <ligand>
        <name>substrate</name>
    </ligand>
</feature>
<dbReference type="Gene3D" id="3.40.430.10">
    <property type="entry name" value="Dihydrofolate Reductase, subunit A"/>
    <property type="match status" value="1"/>
</dbReference>
<dbReference type="InterPro" id="IPR016193">
    <property type="entry name" value="Cytidine_deaminase-like"/>
</dbReference>
<dbReference type="InterPro" id="IPR050765">
    <property type="entry name" value="Riboflavin_Biosynth_HTPR"/>
</dbReference>
<dbReference type="NCBIfam" id="TIGR00326">
    <property type="entry name" value="eubact_ribD"/>
    <property type="match status" value="1"/>
</dbReference>
<feature type="binding site" evidence="14">
    <location>
        <position position="213"/>
    </location>
    <ligand>
        <name>substrate</name>
    </ligand>
</feature>
<evidence type="ECO:0000256" key="1">
    <source>
        <dbReference type="ARBA" id="ARBA00002151"/>
    </source>
</evidence>
<evidence type="ECO:0000256" key="13">
    <source>
        <dbReference type="PIRSR" id="PIRSR006769-1"/>
    </source>
</evidence>
<keyword evidence="7 12" id="KW-0479">Metal-binding</keyword>
<feature type="binding site" evidence="14">
    <location>
        <position position="209"/>
    </location>
    <ligand>
        <name>NADP(+)</name>
        <dbReference type="ChEBI" id="CHEBI:58349"/>
    </ligand>
</feature>
<evidence type="ECO:0000256" key="12">
    <source>
        <dbReference type="PIRNR" id="PIRNR006769"/>
    </source>
</evidence>
<evidence type="ECO:0000256" key="14">
    <source>
        <dbReference type="PIRSR" id="PIRSR006769-2"/>
    </source>
</evidence>
<gene>
    <name evidence="17" type="primary">ribD</name>
    <name evidence="17" type="ORF">HYG79_00350</name>
</gene>
<feature type="binding site" evidence="14">
    <location>
        <position position="205"/>
    </location>
    <ligand>
        <name>NADP(+)</name>
        <dbReference type="ChEBI" id="CHEBI:58349"/>
    </ligand>
</feature>
<keyword evidence="8 12" id="KW-0862">Zinc</keyword>
<reference evidence="17 18" key="1">
    <citation type="journal article" date="2006" name="Int. J. Syst. Evol. Microbiol.">
        <title>Costertonia aggregata gen. nov., sp. nov., a mesophilic marine bacterium of the family Flavobacteriaceae, isolated from a mature biofilm.</title>
        <authorList>
            <person name="Kwon K.K."/>
            <person name="Lee Y.K."/>
            <person name="Lee H.K."/>
        </authorList>
    </citation>
    <scope>NUCLEOTIDE SEQUENCE [LARGE SCALE GENOMIC DNA]</scope>
    <source>
        <strain evidence="17 18">KCCM 42265</strain>
    </source>
</reference>
<dbReference type="AlphaFoldDB" id="A0A7H9AKJ4"/>
<evidence type="ECO:0000313" key="17">
    <source>
        <dbReference type="EMBL" id="QLG43863.1"/>
    </source>
</evidence>
<feature type="binding site" evidence="15">
    <location>
        <position position="87"/>
    </location>
    <ligand>
        <name>Zn(2+)</name>
        <dbReference type="ChEBI" id="CHEBI:29105"/>
        <note>catalytic</note>
    </ligand>
</feature>
<evidence type="ECO:0000256" key="15">
    <source>
        <dbReference type="PIRSR" id="PIRSR006769-3"/>
    </source>
</evidence>
<accession>A0A7H9AKJ4</accession>
<dbReference type="PROSITE" id="PS00903">
    <property type="entry name" value="CYT_DCMP_DEAMINASES_1"/>
    <property type="match status" value="1"/>
</dbReference>
<dbReference type="EMBL" id="CP058595">
    <property type="protein sequence ID" value="QLG43863.1"/>
    <property type="molecule type" value="Genomic_DNA"/>
</dbReference>
<dbReference type="KEGG" id="cagg:HYG79_00350"/>
<dbReference type="GO" id="GO:0009231">
    <property type="term" value="P:riboflavin biosynthetic process"/>
    <property type="evidence" value="ECO:0007669"/>
    <property type="project" value="UniProtKB-UniPathway"/>
</dbReference>
<comment type="cofactor">
    <cofactor evidence="12 15">
        <name>Zn(2+)</name>
        <dbReference type="ChEBI" id="CHEBI:29105"/>
    </cofactor>
    <text evidence="12 15">Binds 1 zinc ion.</text>
</comment>
<evidence type="ECO:0000256" key="11">
    <source>
        <dbReference type="ARBA" id="ARBA00023268"/>
    </source>
</evidence>
<keyword evidence="12 17" id="KW-0378">Hydrolase</keyword>
<feature type="binding site" evidence="15">
    <location>
        <position position="51"/>
    </location>
    <ligand>
        <name>Zn(2+)</name>
        <dbReference type="ChEBI" id="CHEBI:29105"/>
        <note>catalytic</note>
    </ligand>
</feature>
<evidence type="ECO:0000256" key="10">
    <source>
        <dbReference type="ARBA" id="ARBA00023002"/>
    </source>
</evidence>
<dbReference type="SUPFAM" id="SSF53927">
    <property type="entry name" value="Cytidine deaminase-like"/>
    <property type="match status" value="1"/>
</dbReference>
<keyword evidence="11" id="KW-0511">Multifunctional enzyme</keyword>
<dbReference type="GO" id="GO:0008835">
    <property type="term" value="F:diaminohydroxyphosphoribosylaminopyrimidine deaminase activity"/>
    <property type="evidence" value="ECO:0007669"/>
    <property type="project" value="UniProtKB-EC"/>
</dbReference>
<keyword evidence="18" id="KW-1185">Reference proteome</keyword>
<dbReference type="GO" id="GO:0008703">
    <property type="term" value="F:5-amino-6-(5-phosphoribosylamino)uracil reductase activity"/>
    <property type="evidence" value="ECO:0007669"/>
    <property type="project" value="UniProtKB-EC"/>
</dbReference>
<evidence type="ECO:0000256" key="7">
    <source>
        <dbReference type="ARBA" id="ARBA00022723"/>
    </source>
</evidence>
<feature type="binding site" evidence="14">
    <location>
        <position position="157"/>
    </location>
    <ligand>
        <name>NADP(+)</name>
        <dbReference type="ChEBI" id="CHEBI:58349"/>
    </ligand>
</feature>
<dbReference type="InterPro" id="IPR002125">
    <property type="entry name" value="CMP_dCMP_dom"/>
</dbReference>
<dbReference type="Proteomes" id="UP000509302">
    <property type="component" value="Chromosome"/>
</dbReference>
<dbReference type="UniPathway" id="UPA00275">
    <property type="reaction ID" value="UER00401"/>
</dbReference>
<dbReference type="Pfam" id="PF00383">
    <property type="entry name" value="dCMP_cyt_deam_1"/>
    <property type="match status" value="1"/>
</dbReference>
<organism evidence="17 18">
    <name type="scientific">Costertonia aggregata</name>
    <dbReference type="NCBI Taxonomy" id="343403"/>
    <lineage>
        <taxon>Bacteria</taxon>
        <taxon>Pseudomonadati</taxon>
        <taxon>Bacteroidota</taxon>
        <taxon>Flavobacteriia</taxon>
        <taxon>Flavobacteriales</taxon>
        <taxon>Flavobacteriaceae</taxon>
        <taxon>Costertonia</taxon>
    </lineage>
</organism>
<evidence type="ECO:0000256" key="9">
    <source>
        <dbReference type="ARBA" id="ARBA00022857"/>
    </source>
</evidence>
<evidence type="ECO:0000256" key="5">
    <source>
        <dbReference type="ARBA" id="ARBA00007417"/>
    </source>
</evidence>
<dbReference type="Gene3D" id="3.40.140.10">
    <property type="entry name" value="Cytidine Deaminase, domain 2"/>
    <property type="match status" value="1"/>
</dbReference>
<keyword evidence="6 12" id="KW-0686">Riboflavin biosynthesis</keyword>
<feature type="binding site" evidence="14">
    <location>
        <position position="293"/>
    </location>
    <ligand>
        <name>substrate</name>
    </ligand>
</feature>
<feature type="active site" description="Proton donor" evidence="13">
    <location>
        <position position="53"/>
    </location>
</feature>